<dbReference type="RefSeq" id="WP_263847985.1">
    <property type="nucleotide sequence ID" value="NZ_JAOWKW010000008.1"/>
</dbReference>
<dbReference type="Proteomes" id="UP001526166">
    <property type="component" value="Unassembled WGS sequence"/>
</dbReference>
<evidence type="ECO:0008006" key="3">
    <source>
        <dbReference type="Google" id="ProtNLM"/>
    </source>
</evidence>
<organism evidence="1 2">
    <name type="scientific">Sedimentimonas flavescens</name>
    <dbReference type="NCBI Taxonomy" id="2851012"/>
    <lineage>
        <taxon>Bacteria</taxon>
        <taxon>Pseudomonadati</taxon>
        <taxon>Pseudomonadota</taxon>
        <taxon>Alphaproteobacteria</taxon>
        <taxon>Rhodobacterales</taxon>
        <taxon>Rhodobacter group</taxon>
        <taxon>Sedimentimonas</taxon>
    </lineage>
</organism>
<accession>A0ABT2ZZZ1</accession>
<evidence type="ECO:0000313" key="1">
    <source>
        <dbReference type="EMBL" id="MCV2879311.1"/>
    </source>
</evidence>
<gene>
    <name evidence="1" type="ORF">OE699_10630</name>
</gene>
<proteinExistence type="predicted"/>
<comment type="caution">
    <text evidence="1">The sequence shown here is derived from an EMBL/GenBank/DDBJ whole genome shotgun (WGS) entry which is preliminary data.</text>
</comment>
<sequence>MTARDRRTKAQILQNARWDPLIGDPGLDAASTDNLRILDDFLRYIEDLKIADTRALSQQDFLTFDQHSRSHSRLLRLNRAIDAVFPGHPSTIALRAAILVKMRAYLGTALNATKRPRRIDKSVPYEQLPETWQGAFTDMEAGFERNRETAPSAGMLPTIKMKTRQLLRSARDADLPDQLSAAAVRAYARDLRERQLAAATLRASFSALLKFARYTGADEATVDLLAELSRTYEAKAAKAPKQKFARLQNTGYSPVALIEKASTILAAAQALPCPRERHAQRNRAAAIALFSVMPVRLADTRLIFGKTLFWVDDAYAIDARLSKTGYHWAAKIDTRLNPFIDALILRGCGPDWLDQMRQDCLASRRALFITHDGKPVAYNYVSDAWRREVGTGEHIARTVLHTFLGIELGQAGTDMAMSACGQTSHQTAAAYQGDALTMAQRMRAQQELQDITKAADHGMFAFI</sequence>
<protein>
    <recommendedName>
        <fullName evidence="3">Core-binding (CB) domain-containing protein</fullName>
    </recommendedName>
</protein>
<dbReference type="EMBL" id="JAOWKW010000008">
    <property type="protein sequence ID" value="MCV2879311.1"/>
    <property type="molecule type" value="Genomic_DNA"/>
</dbReference>
<reference evidence="1 2" key="1">
    <citation type="submission" date="2022-10" db="EMBL/GenBank/DDBJ databases">
        <title>Sinirhodobacter sp. nov., isolated from ocean surface sediments.</title>
        <authorList>
            <person name="He W."/>
            <person name="Wang L."/>
            <person name="Zhang D.-F."/>
        </authorList>
    </citation>
    <scope>NUCLEOTIDE SEQUENCE [LARGE SCALE GENOMIC DNA]</scope>
    <source>
        <strain evidence="1 2">WL0115</strain>
    </source>
</reference>
<keyword evidence="2" id="KW-1185">Reference proteome</keyword>
<name>A0ABT2ZZZ1_9RHOB</name>
<evidence type="ECO:0000313" key="2">
    <source>
        <dbReference type="Proteomes" id="UP001526166"/>
    </source>
</evidence>